<evidence type="ECO:0000256" key="3">
    <source>
        <dbReference type="SAM" id="MobiDB-lite"/>
    </source>
</evidence>
<dbReference type="Gene3D" id="3.30.70.80">
    <property type="entry name" value="Peptidase S8 propeptide/proteinase inhibitor I9"/>
    <property type="match status" value="1"/>
</dbReference>
<sequence>MKHQDKPLSFETHHDWHSSSLQSLTDSPLQSLLYSYTEAFNCFAASLNEEQAESLNKSESILGVYEDTVYTLHTTRSPQFLDLDADLGLWATGGSTQASGDVIIRVLDI</sequence>
<evidence type="ECO:0000259" key="4">
    <source>
        <dbReference type="Pfam" id="PF05922"/>
    </source>
</evidence>
<dbReference type="InterPro" id="IPR010259">
    <property type="entry name" value="S8pro/Inhibitor_I9"/>
</dbReference>
<accession>A0A9D4AAQ3</accession>
<keyword evidence="6" id="KW-1185">Reference proteome</keyword>
<dbReference type="PANTHER" id="PTHR10795">
    <property type="entry name" value="PROPROTEIN CONVERTASE SUBTILISIN/KEXIN"/>
    <property type="match status" value="1"/>
</dbReference>
<feature type="domain" description="Inhibitor I9" evidence="4">
    <location>
        <begin position="2"/>
        <end position="73"/>
    </location>
</feature>
<name>A0A9D4AAQ3_9ROSI</name>
<organism evidence="5 6">
    <name type="scientific">Gossypium stocksii</name>
    <dbReference type="NCBI Taxonomy" id="47602"/>
    <lineage>
        <taxon>Eukaryota</taxon>
        <taxon>Viridiplantae</taxon>
        <taxon>Streptophyta</taxon>
        <taxon>Embryophyta</taxon>
        <taxon>Tracheophyta</taxon>
        <taxon>Spermatophyta</taxon>
        <taxon>Magnoliopsida</taxon>
        <taxon>eudicotyledons</taxon>
        <taxon>Gunneridae</taxon>
        <taxon>Pentapetalae</taxon>
        <taxon>rosids</taxon>
        <taxon>malvids</taxon>
        <taxon>Malvales</taxon>
        <taxon>Malvaceae</taxon>
        <taxon>Malvoideae</taxon>
        <taxon>Gossypium</taxon>
    </lineage>
</organism>
<keyword evidence="2" id="KW-0732">Signal</keyword>
<dbReference type="Pfam" id="PF05922">
    <property type="entry name" value="Inhibitor_I9"/>
    <property type="match status" value="1"/>
</dbReference>
<evidence type="ECO:0000313" key="5">
    <source>
        <dbReference type="EMBL" id="KAH1105464.1"/>
    </source>
</evidence>
<comment type="similarity">
    <text evidence="1">Belongs to the peptidase S8 family.</text>
</comment>
<reference evidence="5 6" key="1">
    <citation type="journal article" date="2021" name="Plant Biotechnol. J.">
        <title>Multi-omics assisted identification of the key and species-specific regulatory components of drought-tolerant mechanisms in Gossypium stocksii.</title>
        <authorList>
            <person name="Yu D."/>
            <person name="Ke L."/>
            <person name="Zhang D."/>
            <person name="Wu Y."/>
            <person name="Sun Y."/>
            <person name="Mei J."/>
            <person name="Sun J."/>
            <person name="Sun Y."/>
        </authorList>
    </citation>
    <scope>NUCLEOTIDE SEQUENCE [LARGE SCALE GENOMIC DNA]</scope>
    <source>
        <strain evidence="6">cv. E1</strain>
        <tissue evidence="5">Leaf</tissue>
    </source>
</reference>
<comment type="caution">
    <text evidence="5">The sequence shown here is derived from an EMBL/GenBank/DDBJ whole genome shotgun (WGS) entry which is preliminary data.</text>
</comment>
<evidence type="ECO:0000256" key="1">
    <source>
        <dbReference type="ARBA" id="ARBA00011073"/>
    </source>
</evidence>
<gene>
    <name evidence="5" type="ORF">J1N35_009232</name>
</gene>
<protein>
    <recommendedName>
        <fullName evidence="4">Inhibitor I9 domain-containing protein</fullName>
    </recommendedName>
</protein>
<dbReference type="FunFam" id="3.30.70.80:FF:000003">
    <property type="entry name" value="Subtilisin-like protease SBT1.9"/>
    <property type="match status" value="1"/>
</dbReference>
<dbReference type="Proteomes" id="UP000828251">
    <property type="component" value="Unassembled WGS sequence"/>
</dbReference>
<evidence type="ECO:0000256" key="2">
    <source>
        <dbReference type="ARBA" id="ARBA00022729"/>
    </source>
</evidence>
<evidence type="ECO:0000313" key="6">
    <source>
        <dbReference type="Proteomes" id="UP000828251"/>
    </source>
</evidence>
<dbReference type="AlphaFoldDB" id="A0A9D4AAQ3"/>
<dbReference type="EMBL" id="JAIQCV010000004">
    <property type="protein sequence ID" value="KAH1105464.1"/>
    <property type="molecule type" value="Genomic_DNA"/>
</dbReference>
<feature type="region of interest" description="Disordered" evidence="3">
    <location>
        <begin position="1"/>
        <end position="22"/>
    </location>
</feature>
<proteinExistence type="inferred from homology"/>
<dbReference type="InterPro" id="IPR037045">
    <property type="entry name" value="S8pro/Inhibitor_I9_sf"/>
</dbReference>
<dbReference type="OrthoDB" id="206201at2759"/>
<feature type="compositionally biased region" description="Basic and acidic residues" evidence="3">
    <location>
        <begin position="1"/>
        <end position="17"/>
    </location>
</feature>
<dbReference type="InterPro" id="IPR045051">
    <property type="entry name" value="SBT"/>
</dbReference>